<feature type="domain" description="DUF2510" evidence="2">
    <location>
        <begin position="6"/>
        <end position="35"/>
    </location>
</feature>
<dbReference type="Pfam" id="PF10708">
    <property type="entry name" value="DUF2510"/>
    <property type="match status" value="1"/>
</dbReference>
<proteinExistence type="predicted"/>
<dbReference type="HOGENOM" id="CLU_1052833_0_0_11"/>
<dbReference type="EMBL" id="CP001706">
    <property type="protein sequence ID" value="ACV07977.1"/>
    <property type="molecule type" value="Genomic_DNA"/>
</dbReference>
<dbReference type="RefSeq" id="WP_015770606.1">
    <property type="nucleotide sequence ID" value="NC_013174.1"/>
</dbReference>
<dbReference type="OrthoDB" id="5244233at2"/>
<accession>C7QZ69</accession>
<evidence type="ECO:0000313" key="3">
    <source>
        <dbReference type="EMBL" id="ACV07977.1"/>
    </source>
</evidence>
<dbReference type="AlphaFoldDB" id="C7QZ69"/>
<dbReference type="InterPro" id="IPR018929">
    <property type="entry name" value="DUF2510"/>
</dbReference>
<gene>
    <name evidence="3" type="ordered locus">Jden_0305</name>
</gene>
<evidence type="ECO:0000259" key="2">
    <source>
        <dbReference type="Pfam" id="PF10708"/>
    </source>
</evidence>
<evidence type="ECO:0000256" key="1">
    <source>
        <dbReference type="SAM" id="MobiDB-lite"/>
    </source>
</evidence>
<protein>
    <recommendedName>
        <fullName evidence="2">DUF2510 domain-containing protein</fullName>
    </recommendedName>
</protein>
<dbReference type="Proteomes" id="UP000000628">
    <property type="component" value="Chromosome"/>
</dbReference>
<evidence type="ECO:0000313" key="4">
    <source>
        <dbReference type="Proteomes" id="UP000000628"/>
    </source>
</evidence>
<dbReference type="KEGG" id="jde:Jden_0305"/>
<name>C7QZ69_JONDD</name>
<sequence>MSTTAPGWYPDPQNPTMIRFYDGDQWTAESAPTPTDGKLPDEVIARGHAIMAGRAQEPAGASAPPAPPSSVGQTPDADLYPRNHQVVNTVGSQPYRGYAEFEAGRTGDGADVGKTPGWVWPVVLLAGAASVVLALGGGAMLGDDGADGSAATPDSGYVDAGDFTADAQSLPLESTYTCDGLFADVSELGPFQDTDGNDVVAASSPALVQDARDSFEIPSEVDTYEPVLVCSGDAEYTDGATGRAEFELNVDSAGDMWVLITPRN</sequence>
<organism evidence="3 4">
    <name type="scientific">Jonesia denitrificans (strain ATCC 14870 / DSM 20603 / BCRC 15368 / CIP 55.134 / JCM 11481 / NBRC 15587 / NCTC 10816 / Prevot 55134)</name>
    <name type="common">Listeria denitrificans</name>
    <dbReference type="NCBI Taxonomy" id="471856"/>
    <lineage>
        <taxon>Bacteria</taxon>
        <taxon>Bacillati</taxon>
        <taxon>Actinomycetota</taxon>
        <taxon>Actinomycetes</taxon>
        <taxon>Micrococcales</taxon>
        <taxon>Jonesiaceae</taxon>
        <taxon>Jonesia</taxon>
    </lineage>
</organism>
<feature type="region of interest" description="Disordered" evidence="1">
    <location>
        <begin position="55"/>
        <end position="79"/>
    </location>
</feature>
<dbReference type="STRING" id="471856.Jden_0305"/>
<keyword evidence="4" id="KW-1185">Reference proteome</keyword>
<reference evidence="3 4" key="1">
    <citation type="journal article" date="2009" name="Stand. Genomic Sci.">
        <title>Complete genome sequence of Jonesia denitrificans type strain (Prevot 55134).</title>
        <authorList>
            <person name="Pukall R."/>
            <person name="Gehrich-Schroter G."/>
            <person name="Lapidus A."/>
            <person name="Nolan M."/>
            <person name="Glavina Del Rio T."/>
            <person name="Lucas S."/>
            <person name="Chen F."/>
            <person name="Tice H."/>
            <person name="Pitluck S."/>
            <person name="Cheng J.F."/>
            <person name="Copeland A."/>
            <person name="Saunders E."/>
            <person name="Brettin T."/>
            <person name="Detter J.C."/>
            <person name="Bruce D."/>
            <person name="Goodwin L."/>
            <person name="Pati A."/>
            <person name="Ivanova N."/>
            <person name="Mavromatis K."/>
            <person name="Ovchinnikova G."/>
            <person name="Chen A."/>
            <person name="Palaniappan K."/>
            <person name="Land M."/>
            <person name="Hauser L."/>
            <person name="Chang Y.J."/>
            <person name="Jeffries C.D."/>
            <person name="Chain P."/>
            <person name="Goker M."/>
            <person name="Bristow J."/>
            <person name="Eisen J.A."/>
            <person name="Markowitz V."/>
            <person name="Hugenholtz P."/>
            <person name="Kyrpides N.C."/>
            <person name="Klenk H.P."/>
            <person name="Han C."/>
        </authorList>
    </citation>
    <scope>NUCLEOTIDE SEQUENCE [LARGE SCALE GENOMIC DNA]</scope>
    <source>
        <strain evidence="4">ATCC 14870 / DSM 20603 / BCRC 15368 / CIP 55.134 / JCM 11481 / NBRC 15587 / NCTC 10816 / Prevot 55134</strain>
    </source>
</reference>